<organism evidence="2">
    <name type="scientific">Micrococcus sp. A7</name>
    <dbReference type="NCBI Taxonomy" id="376418"/>
    <lineage>
        <taxon>Bacteria</taxon>
        <taxon>Bacillati</taxon>
        <taxon>Actinomycetota</taxon>
        <taxon>Actinomycetes</taxon>
        <taxon>Micrococcales</taxon>
        <taxon>Micrococcaceae</taxon>
        <taxon>Micrococcus</taxon>
    </lineage>
</organism>
<keyword evidence="2" id="KW-0614">Plasmid</keyword>
<proteinExistence type="predicted"/>
<reference evidence="2" key="1">
    <citation type="submission" date="2014-03" db="EMBL/GenBank/DDBJ databases">
        <authorList>
            <person name="Saikia M."/>
            <person name="Chaudhari Y."/>
            <person name="Khan M."/>
            <person name="Devi D."/>
        </authorList>
    </citation>
    <scope>NUCLEOTIDE SEQUENCE</scope>
    <source>
        <strain evidence="2">A7</strain>
        <plasmid evidence="2">pLMA7</plasmid>
    </source>
</reference>
<geneLocation type="plasmid" evidence="2">
    <name>pLMA7</name>
</geneLocation>
<evidence type="ECO:0000313" key="2">
    <source>
        <dbReference type="EMBL" id="AKA20878.1"/>
    </source>
</evidence>
<feature type="region of interest" description="Disordered" evidence="1">
    <location>
        <begin position="30"/>
        <end position="54"/>
    </location>
</feature>
<dbReference type="AlphaFoldDB" id="A0A141AXP2"/>
<name>A0A141AXP2_9MICC</name>
<dbReference type="RefSeq" id="WP_127434972.1">
    <property type="nucleotide sequence ID" value="NZ_KJ599675.1"/>
</dbReference>
<dbReference type="EMBL" id="KJ599675">
    <property type="protein sequence ID" value="AKA20878.1"/>
    <property type="molecule type" value="Genomic_DNA"/>
</dbReference>
<sequence>MPGDRRRLARHRSRHCGAHTLAAELALLAHAGQPTPEAGTDDLHDTSPPAVLPGQLDALDLLPTEEA</sequence>
<protein>
    <submittedName>
        <fullName evidence="2">Uncharacterized protein</fullName>
    </submittedName>
</protein>
<accession>A0A141AXP2</accession>
<gene>
    <name evidence="2" type="ORF">pLMA7_p00450</name>
</gene>
<evidence type="ECO:0000256" key="1">
    <source>
        <dbReference type="SAM" id="MobiDB-lite"/>
    </source>
</evidence>